<dbReference type="Gene3D" id="3.40.50.2300">
    <property type="match status" value="1"/>
</dbReference>
<feature type="domain" description="Mga helix-turn-helix" evidence="3">
    <location>
        <begin position="76"/>
        <end position="159"/>
    </location>
</feature>
<dbReference type="InterPro" id="IPR050661">
    <property type="entry name" value="BglG_antiterminators"/>
</dbReference>
<keyword evidence="5" id="KW-1185">Reference proteome</keyword>
<evidence type="ECO:0000256" key="1">
    <source>
        <dbReference type="ARBA" id="ARBA00023015"/>
    </source>
</evidence>
<evidence type="ECO:0000313" key="5">
    <source>
        <dbReference type="Proteomes" id="UP000664495"/>
    </source>
</evidence>
<gene>
    <name evidence="4" type="ORF">JZO85_09670</name>
</gene>
<dbReference type="EMBL" id="JAFLVR010000020">
    <property type="protein sequence ID" value="MBO0452538.1"/>
    <property type="molecule type" value="Genomic_DNA"/>
</dbReference>
<comment type="caution">
    <text evidence="4">The sequence shown here is derived from an EMBL/GenBank/DDBJ whole genome shotgun (WGS) entry which is preliminary data.</text>
</comment>
<dbReference type="InterPro" id="IPR007737">
    <property type="entry name" value="Mga_HTH"/>
</dbReference>
<evidence type="ECO:0000256" key="2">
    <source>
        <dbReference type="ARBA" id="ARBA00023163"/>
    </source>
</evidence>
<evidence type="ECO:0000259" key="3">
    <source>
        <dbReference type="Pfam" id="PF05043"/>
    </source>
</evidence>
<accession>A0ABS3HIY9</accession>
<sequence length="507" mass="59448">MNLRGLMKKETSRRLRIIEELYYAKDYIASKDLRAMMKCSLPILLNDIGFLNGENLPFQIKKSDGLYSIEFEEHATLDVVYSYMLRRNLEFEIFESLFFEEHTGIQPAAKELNCSFSNMQRYLIAIRERVVKWGISVLNRPLHIEGDELVIRGFYYKFFKEARVPFTNYKFSRRLVSAVDQLIRQILTENNVTNNMNIHFQLMHSFLIALRRLDNGYTLEGLPVDSGLLIPTIEQLPRLVRFIRQESTIDFTEKELRECLWPLFSHQLILNHSQQSIAHKKNKQLASFYETHHFLLESINDLLASPLSQAEMVETMRLLGNELFCYFPDKRSIEILQEPNRMLLNLVDKKYSRELSKLRRVVSDFLIPQRKEAFIPIYICCLITIVDNIFQRLAELDKPIKVLLLSDASTSHERFWQSILPAHINGTVNYDYFETPFILQEQLTKLTKAYDLIVTNVTMTDLESACPLIAINAYPTAKDIKRIQEFINEFDPLPSRKELYNELTPST</sequence>
<organism evidence="4 5">
    <name type="scientific">Candidatus Enterococcus murrayae</name>
    <dbReference type="NCBI Taxonomy" id="2815321"/>
    <lineage>
        <taxon>Bacteria</taxon>
        <taxon>Bacillati</taxon>
        <taxon>Bacillota</taxon>
        <taxon>Bacilli</taxon>
        <taxon>Lactobacillales</taxon>
        <taxon>Enterococcaceae</taxon>
        <taxon>Enterococcus</taxon>
    </lineage>
</organism>
<dbReference type="RefSeq" id="WP_207108304.1">
    <property type="nucleotide sequence ID" value="NZ_JAFLVR010000020.1"/>
</dbReference>
<keyword evidence="2" id="KW-0804">Transcription</keyword>
<dbReference type="Proteomes" id="UP000664495">
    <property type="component" value="Unassembled WGS sequence"/>
</dbReference>
<name>A0ABS3HIY9_9ENTE</name>
<keyword evidence="1" id="KW-0805">Transcription regulation</keyword>
<proteinExistence type="predicted"/>
<dbReference type="PANTHER" id="PTHR30185">
    <property type="entry name" value="CRYPTIC BETA-GLUCOSIDE BGL OPERON ANTITERMINATOR"/>
    <property type="match status" value="1"/>
</dbReference>
<evidence type="ECO:0000313" key="4">
    <source>
        <dbReference type="EMBL" id="MBO0452538.1"/>
    </source>
</evidence>
<protein>
    <submittedName>
        <fullName evidence="4">Helix-turn-helix domain-containing protein</fullName>
    </submittedName>
</protein>
<dbReference type="PANTHER" id="PTHR30185:SF18">
    <property type="entry name" value="TRANSCRIPTIONAL REGULATOR MTLR"/>
    <property type="match status" value="1"/>
</dbReference>
<reference evidence="4 5" key="1">
    <citation type="submission" date="2021-03" db="EMBL/GenBank/DDBJ databases">
        <title>Enterococcal diversity collection.</title>
        <authorList>
            <person name="Gilmore M.S."/>
            <person name="Schwartzman J."/>
            <person name="Van Tyne D."/>
            <person name="Martin M."/>
            <person name="Earl A.M."/>
            <person name="Manson A.L."/>
            <person name="Straub T."/>
            <person name="Salamzade R."/>
            <person name="Saavedra J."/>
            <person name="Lebreton F."/>
            <person name="Prichula J."/>
            <person name="Schaufler K."/>
            <person name="Gaca A."/>
            <person name="Sgardioli B."/>
            <person name="Wagenaar J."/>
            <person name="Strong T."/>
        </authorList>
    </citation>
    <scope>NUCLEOTIDE SEQUENCE [LARGE SCALE GENOMIC DNA]</scope>
    <source>
        <strain evidence="4 5">MJM16</strain>
    </source>
</reference>
<dbReference type="Pfam" id="PF05043">
    <property type="entry name" value="Mga"/>
    <property type="match status" value="1"/>
</dbReference>